<evidence type="ECO:0000256" key="1">
    <source>
        <dbReference type="SAM" id="MobiDB-lite"/>
    </source>
</evidence>
<organism evidence="2 3">
    <name type="scientific">Bodo saltans</name>
    <name type="common">Flagellated protozoan</name>
    <dbReference type="NCBI Taxonomy" id="75058"/>
    <lineage>
        <taxon>Eukaryota</taxon>
        <taxon>Discoba</taxon>
        <taxon>Euglenozoa</taxon>
        <taxon>Kinetoplastea</taxon>
        <taxon>Metakinetoplastina</taxon>
        <taxon>Eubodonida</taxon>
        <taxon>Bodonidae</taxon>
        <taxon>Bodo</taxon>
    </lineage>
</organism>
<dbReference type="VEuPathDB" id="TriTrypDB:BSAL_61505"/>
<dbReference type="Proteomes" id="UP000051952">
    <property type="component" value="Unassembled WGS sequence"/>
</dbReference>
<feature type="region of interest" description="Disordered" evidence="1">
    <location>
        <begin position="208"/>
        <end position="235"/>
    </location>
</feature>
<proteinExistence type="predicted"/>
<dbReference type="CDD" id="cd23092">
    <property type="entry name" value="mt-LAF12-like"/>
    <property type="match status" value="1"/>
</dbReference>
<gene>
    <name evidence="2" type="ORF">BSAL_61505</name>
</gene>
<dbReference type="OMA" id="FMWKDSQ"/>
<protein>
    <submittedName>
        <fullName evidence="2">Uncharacterized protein</fullName>
    </submittedName>
</protein>
<sequence>MRRLLSHGGTTACRRCRAPPPAVMATTHRAMMTSTNPLLCADVGKAPLDLFFELMQENETSETVKATHTELPGTPSSVSAPPHVSTLAAGLGLPNVIQAVHPGAPVSPDAIASYVAPRVADPQDRFHISDPTADGMMLFDVLDESEGSSAPSSSSTLAKAYAANGPQAIWQCMSHRNSKTATGGDSHEPPAWFANLCRDLYFRTSDGERPEPLASSHNGGGAVPAPLPQQGADAASPSVDPFLWIDFQLRSDANEYTVGPFQFTKEMEKWFDEEDRRRLCLDDVACEYVCFAEGYCFPERHQLPTSLGTVPIRLLFDPKKEEPTVFIQLSPDIPPCMWLPVKPNAAAIRRVVGEFAAAAGSHRDAHHDHWTLRWDLAHRTLVKQRMNTTDGDILRMLAYKAMNTTDGDILRMLAYKARDVEYGFANMKEFPNRQEFFLGEYDEPERLMEFFDLCPFVFSAPLMRTIADVNDPKYVPRIDGPGIATNLYRTVFSKSLLFVQVHLSTEVKLPPQDPDAFVFMWRDSEALPKSKIPVFVRAVWPDNQRMSGGGRLVRRFNATFGTEFAEDVPIDVCLAIWSLMTWSKNRSELMGVAGMRSRLAELDEAARRGEQTPLLYPGTREIPNPEYTLEERVGMHIQYLAHLGDPDARDRVIELWQRSSPAIRMGCAKAALALEDRALFRQIVSSEPEGRMQTYMTKLVRKRKTRDLTDAVPRLLDEQYEFAAPLWTKRSGSTRIVEGSPAS</sequence>
<evidence type="ECO:0000313" key="3">
    <source>
        <dbReference type="Proteomes" id="UP000051952"/>
    </source>
</evidence>
<reference evidence="3" key="1">
    <citation type="submission" date="2015-09" db="EMBL/GenBank/DDBJ databases">
        <authorList>
            <consortium name="Pathogen Informatics"/>
        </authorList>
    </citation>
    <scope>NUCLEOTIDE SEQUENCE [LARGE SCALE GENOMIC DNA]</scope>
    <source>
        <strain evidence="3">Lake Konstanz</strain>
    </source>
</reference>
<keyword evidence="3" id="KW-1185">Reference proteome</keyword>
<evidence type="ECO:0000313" key="2">
    <source>
        <dbReference type="EMBL" id="CUF33748.1"/>
    </source>
</evidence>
<dbReference type="OrthoDB" id="270378at2759"/>
<dbReference type="EMBL" id="CYKH01000303">
    <property type="protein sequence ID" value="CUF33748.1"/>
    <property type="molecule type" value="Genomic_DNA"/>
</dbReference>
<accession>A0A0S4ISW7</accession>
<name>A0A0S4ISW7_BODSA</name>
<dbReference type="AlphaFoldDB" id="A0A0S4ISW7"/>